<protein>
    <submittedName>
        <fullName evidence="1">Uncharacterized protein</fullName>
    </submittedName>
</protein>
<accession>A0A1X6ZV44</accession>
<gene>
    <name evidence="1" type="ORF">PSM7751_03186</name>
</gene>
<dbReference type="AlphaFoldDB" id="A0A1X6ZV44"/>
<organism evidence="1 2">
    <name type="scientific">Pseudooceanicola marinus</name>
    <dbReference type="NCBI Taxonomy" id="396013"/>
    <lineage>
        <taxon>Bacteria</taxon>
        <taxon>Pseudomonadati</taxon>
        <taxon>Pseudomonadota</taxon>
        <taxon>Alphaproteobacteria</taxon>
        <taxon>Rhodobacterales</taxon>
        <taxon>Paracoccaceae</taxon>
        <taxon>Pseudooceanicola</taxon>
    </lineage>
</organism>
<reference evidence="1 2" key="1">
    <citation type="submission" date="2017-03" db="EMBL/GenBank/DDBJ databases">
        <authorList>
            <person name="Afonso C.L."/>
            <person name="Miller P.J."/>
            <person name="Scott M.A."/>
            <person name="Spackman E."/>
            <person name="Goraichik I."/>
            <person name="Dimitrov K.M."/>
            <person name="Suarez D.L."/>
            <person name="Swayne D.E."/>
        </authorList>
    </citation>
    <scope>NUCLEOTIDE SEQUENCE [LARGE SCALE GENOMIC DNA]</scope>
    <source>
        <strain evidence="1 2">CECT 7751</strain>
    </source>
</reference>
<dbReference type="EMBL" id="FWFN01000006">
    <property type="protein sequence ID" value="SLN62530.1"/>
    <property type="molecule type" value="Genomic_DNA"/>
</dbReference>
<name>A0A1X6ZV44_9RHOB</name>
<proteinExistence type="predicted"/>
<dbReference type="Proteomes" id="UP000193963">
    <property type="component" value="Unassembled WGS sequence"/>
</dbReference>
<evidence type="ECO:0000313" key="1">
    <source>
        <dbReference type="EMBL" id="SLN62530.1"/>
    </source>
</evidence>
<keyword evidence="2" id="KW-1185">Reference proteome</keyword>
<evidence type="ECO:0000313" key="2">
    <source>
        <dbReference type="Proteomes" id="UP000193963"/>
    </source>
</evidence>
<sequence length="67" mass="7370">MRHPPFLLWARARGGLGVRDVGARGLRFSDSWNWFGGVPLGGPAPMAERSRLASRLCLERMTAGAYI</sequence>